<comment type="caution">
    <text evidence="2">The sequence shown here is derived from an EMBL/GenBank/DDBJ whole genome shotgun (WGS) entry which is preliminary data.</text>
</comment>
<accession>A0A9Q1FI87</accession>
<proteinExistence type="predicted"/>
<dbReference type="EMBL" id="JAINUF010000005">
    <property type="protein sequence ID" value="KAJ8359338.1"/>
    <property type="molecule type" value="Genomic_DNA"/>
</dbReference>
<evidence type="ECO:0000313" key="3">
    <source>
        <dbReference type="Proteomes" id="UP001152622"/>
    </source>
</evidence>
<evidence type="ECO:0000256" key="1">
    <source>
        <dbReference type="SAM" id="MobiDB-lite"/>
    </source>
</evidence>
<evidence type="ECO:0000313" key="2">
    <source>
        <dbReference type="EMBL" id="KAJ8359338.1"/>
    </source>
</evidence>
<reference evidence="2" key="1">
    <citation type="journal article" date="2023" name="Science">
        <title>Genome structures resolve the early diversification of teleost fishes.</title>
        <authorList>
            <person name="Parey E."/>
            <person name="Louis A."/>
            <person name="Montfort J."/>
            <person name="Bouchez O."/>
            <person name="Roques C."/>
            <person name="Iampietro C."/>
            <person name="Lluch J."/>
            <person name="Castinel A."/>
            <person name="Donnadieu C."/>
            <person name="Desvignes T."/>
            <person name="Floi Bucao C."/>
            <person name="Jouanno E."/>
            <person name="Wen M."/>
            <person name="Mejri S."/>
            <person name="Dirks R."/>
            <person name="Jansen H."/>
            <person name="Henkel C."/>
            <person name="Chen W.J."/>
            <person name="Zahm M."/>
            <person name="Cabau C."/>
            <person name="Klopp C."/>
            <person name="Thompson A.W."/>
            <person name="Robinson-Rechavi M."/>
            <person name="Braasch I."/>
            <person name="Lecointre G."/>
            <person name="Bobe J."/>
            <person name="Postlethwait J.H."/>
            <person name="Berthelot C."/>
            <person name="Roest Crollius H."/>
            <person name="Guiguen Y."/>
        </authorList>
    </citation>
    <scope>NUCLEOTIDE SEQUENCE</scope>
    <source>
        <strain evidence="2">WJC10195</strain>
    </source>
</reference>
<dbReference type="Proteomes" id="UP001152622">
    <property type="component" value="Chromosome 5"/>
</dbReference>
<protein>
    <submittedName>
        <fullName evidence="2">Uncharacterized protein</fullName>
    </submittedName>
</protein>
<gene>
    <name evidence="2" type="ORF">SKAU_G00158630</name>
</gene>
<sequence length="73" mass="8076">MRDLFLPPGDSTLIPSQWVWSSMVLRLTNWNKMAAAHHQDTSGLKAAVCSQSSPQHPFKAPEWPFGSSARLAV</sequence>
<feature type="region of interest" description="Disordered" evidence="1">
    <location>
        <begin position="44"/>
        <end position="73"/>
    </location>
</feature>
<dbReference type="AlphaFoldDB" id="A0A9Q1FI87"/>
<organism evidence="2 3">
    <name type="scientific">Synaphobranchus kaupii</name>
    <name type="common">Kaup's arrowtooth eel</name>
    <dbReference type="NCBI Taxonomy" id="118154"/>
    <lineage>
        <taxon>Eukaryota</taxon>
        <taxon>Metazoa</taxon>
        <taxon>Chordata</taxon>
        <taxon>Craniata</taxon>
        <taxon>Vertebrata</taxon>
        <taxon>Euteleostomi</taxon>
        <taxon>Actinopterygii</taxon>
        <taxon>Neopterygii</taxon>
        <taxon>Teleostei</taxon>
        <taxon>Anguilliformes</taxon>
        <taxon>Synaphobranchidae</taxon>
        <taxon>Synaphobranchus</taxon>
    </lineage>
</organism>
<keyword evidence="3" id="KW-1185">Reference proteome</keyword>
<name>A0A9Q1FI87_SYNKA</name>